<keyword evidence="3" id="KW-1185">Reference proteome</keyword>
<name>A0A2Z7CS59_9LAMI</name>
<feature type="compositionally biased region" description="Basic residues" evidence="1">
    <location>
        <begin position="198"/>
        <end position="212"/>
    </location>
</feature>
<accession>A0A2Z7CS59</accession>
<gene>
    <name evidence="2" type="ORF">F511_08954</name>
</gene>
<feature type="region of interest" description="Disordered" evidence="1">
    <location>
        <begin position="45"/>
        <end position="71"/>
    </location>
</feature>
<dbReference type="Proteomes" id="UP000250235">
    <property type="component" value="Unassembled WGS sequence"/>
</dbReference>
<evidence type="ECO:0000313" key="3">
    <source>
        <dbReference type="Proteomes" id="UP000250235"/>
    </source>
</evidence>
<organism evidence="2 3">
    <name type="scientific">Dorcoceras hygrometricum</name>
    <dbReference type="NCBI Taxonomy" id="472368"/>
    <lineage>
        <taxon>Eukaryota</taxon>
        <taxon>Viridiplantae</taxon>
        <taxon>Streptophyta</taxon>
        <taxon>Embryophyta</taxon>
        <taxon>Tracheophyta</taxon>
        <taxon>Spermatophyta</taxon>
        <taxon>Magnoliopsida</taxon>
        <taxon>eudicotyledons</taxon>
        <taxon>Gunneridae</taxon>
        <taxon>Pentapetalae</taxon>
        <taxon>asterids</taxon>
        <taxon>lamiids</taxon>
        <taxon>Lamiales</taxon>
        <taxon>Gesneriaceae</taxon>
        <taxon>Didymocarpoideae</taxon>
        <taxon>Trichosporeae</taxon>
        <taxon>Loxocarpinae</taxon>
        <taxon>Dorcoceras</taxon>
    </lineage>
</organism>
<feature type="compositionally biased region" description="Polar residues" evidence="1">
    <location>
        <begin position="101"/>
        <end position="113"/>
    </location>
</feature>
<feature type="compositionally biased region" description="Polar residues" evidence="1">
    <location>
        <begin position="59"/>
        <end position="71"/>
    </location>
</feature>
<evidence type="ECO:0000256" key="1">
    <source>
        <dbReference type="SAM" id="MobiDB-lite"/>
    </source>
</evidence>
<feature type="region of interest" description="Disordered" evidence="1">
    <location>
        <begin position="189"/>
        <end position="221"/>
    </location>
</feature>
<protein>
    <submittedName>
        <fullName evidence="2">Uncharacterized protein</fullName>
    </submittedName>
</protein>
<dbReference type="AlphaFoldDB" id="A0A2Z7CS59"/>
<sequence>MVPITTDYRDGRNSCERMGATHALNHIKHQHQPELEGHIAYERTGSYPGAQSHAPCQQGLAQQQTTTDEGFSQQVVNKGSQRNEQNNMTCVYNYHNKVPRNSNLPPAWPNNTTKLRDSTHRNSNWELRAQPALSYPFSTTDSSKRSISLTQAFERGIKRNSLARVVQRYLSCSNLSLLPPAIGEDTFRKGNGYQDRRAKQKRSSTRWPHRRGGRELPVRPPWKYKTEGVNTALITKRPATESKVAGVTRCILNALYSDYQQYLNQAHCPNSSLTCLHKTFEMMTTDGGHYSSACWTGCKNHGRSSKSTKWSGSLQQIMGYHATQNNYKISISDQQTMKISSGSSSKNWPRAVSVDILNSTPQIMIMPSN</sequence>
<reference evidence="2 3" key="1">
    <citation type="journal article" date="2015" name="Proc. Natl. Acad. Sci. U.S.A.">
        <title>The resurrection genome of Boea hygrometrica: A blueprint for survival of dehydration.</title>
        <authorList>
            <person name="Xiao L."/>
            <person name="Yang G."/>
            <person name="Zhang L."/>
            <person name="Yang X."/>
            <person name="Zhao S."/>
            <person name="Ji Z."/>
            <person name="Zhou Q."/>
            <person name="Hu M."/>
            <person name="Wang Y."/>
            <person name="Chen M."/>
            <person name="Xu Y."/>
            <person name="Jin H."/>
            <person name="Xiao X."/>
            <person name="Hu G."/>
            <person name="Bao F."/>
            <person name="Hu Y."/>
            <person name="Wan P."/>
            <person name="Li L."/>
            <person name="Deng X."/>
            <person name="Kuang T."/>
            <person name="Xiang C."/>
            <person name="Zhu J.K."/>
            <person name="Oliver M.J."/>
            <person name="He Y."/>
        </authorList>
    </citation>
    <scope>NUCLEOTIDE SEQUENCE [LARGE SCALE GENOMIC DNA]</scope>
    <source>
        <strain evidence="3">cv. XS01</strain>
    </source>
</reference>
<proteinExistence type="predicted"/>
<evidence type="ECO:0000313" key="2">
    <source>
        <dbReference type="EMBL" id="KZV49633.1"/>
    </source>
</evidence>
<feature type="region of interest" description="Disordered" evidence="1">
    <location>
        <begin position="101"/>
        <end position="123"/>
    </location>
</feature>
<dbReference type="EMBL" id="KQ992999">
    <property type="protein sequence ID" value="KZV49633.1"/>
    <property type="molecule type" value="Genomic_DNA"/>
</dbReference>